<comment type="caution">
    <text evidence="2">The sequence shown here is derived from an EMBL/GenBank/DDBJ whole genome shotgun (WGS) entry which is preliminary data.</text>
</comment>
<evidence type="ECO:0000313" key="3">
    <source>
        <dbReference type="Proteomes" id="UP000282971"/>
    </source>
</evidence>
<evidence type="ECO:0000256" key="1">
    <source>
        <dbReference type="SAM" id="SignalP"/>
    </source>
</evidence>
<accession>A0A437M954</accession>
<gene>
    <name evidence="2" type="ORF">EOD43_10420</name>
</gene>
<feature type="chain" id="PRO_5019543671" evidence="1">
    <location>
        <begin position="24"/>
        <end position="193"/>
    </location>
</feature>
<feature type="signal peptide" evidence="1">
    <location>
        <begin position="1"/>
        <end position="23"/>
    </location>
</feature>
<dbReference type="EMBL" id="SACN01000001">
    <property type="protein sequence ID" value="RVT94240.1"/>
    <property type="molecule type" value="Genomic_DNA"/>
</dbReference>
<proteinExistence type="predicted"/>
<keyword evidence="3" id="KW-1185">Reference proteome</keyword>
<name>A0A437M954_9SPHN</name>
<keyword evidence="1" id="KW-0732">Signal</keyword>
<dbReference type="Proteomes" id="UP000282971">
    <property type="component" value="Unassembled WGS sequence"/>
</dbReference>
<reference evidence="2 3" key="1">
    <citation type="submission" date="2019-01" db="EMBL/GenBank/DDBJ databases">
        <authorList>
            <person name="Chen W.-M."/>
        </authorList>
    </citation>
    <scope>NUCLEOTIDE SEQUENCE [LARGE SCALE GENOMIC DNA]</scope>
    <source>
        <strain evidence="2 3">CCP-7</strain>
    </source>
</reference>
<organism evidence="2 3">
    <name type="scientific">Sphingomonas crocodyli</name>
    <dbReference type="NCBI Taxonomy" id="1979270"/>
    <lineage>
        <taxon>Bacteria</taxon>
        <taxon>Pseudomonadati</taxon>
        <taxon>Pseudomonadota</taxon>
        <taxon>Alphaproteobacteria</taxon>
        <taxon>Sphingomonadales</taxon>
        <taxon>Sphingomonadaceae</taxon>
        <taxon>Sphingomonas</taxon>
    </lineage>
</organism>
<evidence type="ECO:0000313" key="2">
    <source>
        <dbReference type="EMBL" id="RVT94240.1"/>
    </source>
</evidence>
<sequence length="193" mass="21654">MRFDRRQLLALLPALALARPASALTLAEPNDVFQKQLDMFWPLFMSLPNVREPVRDADARDICFMFTNKSCAICKSVHRAYRSGFSKLEMRFIVYPWPGDDNRELNWLYRRETSFADLDAYMMGKPVPMTASDSPDLPDQVLMAGRHIAEELIEGGGFGTPFFLYAAGAATKGPVTYTAGDIGAVQDMFDRAV</sequence>
<dbReference type="AlphaFoldDB" id="A0A437M954"/>
<protein>
    <submittedName>
        <fullName evidence="2">Permease</fullName>
    </submittedName>
</protein>
<dbReference type="RefSeq" id="WP_127743540.1">
    <property type="nucleotide sequence ID" value="NZ_SACN01000001.1"/>
</dbReference>
<dbReference type="OrthoDB" id="7557600at2"/>